<dbReference type="AlphaFoldDB" id="A0A830D306"/>
<evidence type="ECO:0000256" key="2">
    <source>
        <dbReference type="ARBA" id="ARBA00022491"/>
    </source>
</evidence>
<dbReference type="GO" id="GO:0004407">
    <property type="term" value="F:histone deacetylase activity"/>
    <property type="evidence" value="ECO:0007669"/>
    <property type="project" value="TreeGrafter"/>
</dbReference>
<keyword evidence="3" id="KW-0156">Chromatin regulator</keyword>
<evidence type="ECO:0000256" key="3">
    <source>
        <dbReference type="ARBA" id="ARBA00022853"/>
    </source>
</evidence>
<gene>
    <name evidence="5" type="ORF">PHJA_002570800</name>
</gene>
<name>A0A830D306_9LAMI</name>
<dbReference type="GO" id="GO:0000118">
    <property type="term" value="C:histone deacetylase complex"/>
    <property type="evidence" value="ECO:0007669"/>
    <property type="project" value="TreeGrafter"/>
</dbReference>
<dbReference type="InterPro" id="IPR023801">
    <property type="entry name" value="His_deacetylse_dom"/>
</dbReference>
<dbReference type="SUPFAM" id="SSF52768">
    <property type="entry name" value="Arginase/deacetylase"/>
    <property type="match status" value="1"/>
</dbReference>
<dbReference type="GO" id="GO:0040029">
    <property type="term" value="P:epigenetic regulation of gene expression"/>
    <property type="evidence" value="ECO:0007669"/>
    <property type="project" value="TreeGrafter"/>
</dbReference>
<protein>
    <submittedName>
        <fullName evidence="5">Histone deacetylase 14</fullName>
    </submittedName>
</protein>
<dbReference type="OrthoDB" id="424012at2759"/>
<organism evidence="5 6">
    <name type="scientific">Phtheirospermum japonicum</name>
    <dbReference type="NCBI Taxonomy" id="374723"/>
    <lineage>
        <taxon>Eukaryota</taxon>
        <taxon>Viridiplantae</taxon>
        <taxon>Streptophyta</taxon>
        <taxon>Embryophyta</taxon>
        <taxon>Tracheophyta</taxon>
        <taxon>Spermatophyta</taxon>
        <taxon>Magnoliopsida</taxon>
        <taxon>eudicotyledons</taxon>
        <taxon>Gunneridae</taxon>
        <taxon>Pentapetalae</taxon>
        <taxon>asterids</taxon>
        <taxon>lamiids</taxon>
        <taxon>Lamiales</taxon>
        <taxon>Orobanchaceae</taxon>
        <taxon>Orobanchaceae incertae sedis</taxon>
        <taxon>Phtheirospermum</taxon>
    </lineage>
</organism>
<dbReference type="EMBL" id="BMAC01000925">
    <property type="protein sequence ID" value="GFQ04269.1"/>
    <property type="molecule type" value="Genomic_DNA"/>
</dbReference>
<sequence length="421" mass="45573">MELSTFSPSRPCVGDLFYKKHFTNGVDKKNASLAKDMKPLKAYSEQRKRGTICCLNGPEKNPCLPSETELLNGKVIYSVAPAMGHNKDSHPECNSRVPAIVSALGKMKLTSEFRSSEIIELNNFRPATMDDIASVHELAYVSGLEKAMDQASEQGLIFIEGSGPTYATSTTFQESLLAAGAGISLVDAVVAASKVKKEPPVGFALVRPPGHHAVPTGPMGFCVFGNVAVAARYAQRAHGLRHVFIIDFDVHHGNGTNDAFYDDPDIYYLSTHQIGRGDGEGLTLNLPLPGGSGDKAMRSVFDEVIVPSAQRFKPDIILVSAGYDAHVLDPLASLQFTTGTYYMLASSIQQLARDLCGGRCVFFLEGGYNLDSLSHSVADSFRAFVGEPSLAPEFDNPAFLYEEPSNKVKEAIQKARHIHSL</sequence>
<dbReference type="PRINTS" id="PR01270">
    <property type="entry name" value="HDASUPER"/>
</dbReference>
<comment type="caution">
    <text evidence="5">The sequence shown here is derived from an EMBL/GenBank/DDBJ whole genome shotgun (WGS) entry which is preliminary data.</text>
</comment>
<dbReference type="InterPro" id="IPR023696">
    <property type="entry name" value="Ureohydrolase_dom_sf"/>
</dbReference>
<evidence type="ECO:0000313" key="6">
    <source>
        <dbReference type="Proteomes" id="UP000653305"/>
    </source>
</evidence>
<accession>A0A830D306</accession>
<keyword evidence="6" id="KW-1185">Reference proteome</keyword>
<proteinExistence type="predicted"/>
<dbReference type="PANTHER" id="PTHR10625">
    <property type="entry name" value="HISTONE DEACETYLASE HDAC1-RELATED"/>
    <property type="match status" value="1"/>
</dbReference>
<dbReference type="GO" id="GO:0005737">
    <property type="term" value="C:cytoplasm"/>
    <property type="evidence" value="ECO:0007669"/>
    <property type="project" value="TreeGrafter"/>
</dbReference>
<feature type="domain" description="Histone deacetylase" evidence="4">
    <location>
        <begin position="90"/>
        <end position="382"/>
    </location>
</feature>
<dbReference type="CDD" id="cd09992">
    <property type="entry name" value="HDAC_classII"/>
    <property type="match status" value="1"/>
</dbReference>
<dbReference type="PANTHER" id="PTHR10625:SF11">
    <property type="entry name" value="HISTONE DEACETYLASE 14, CHLOROPLASTIC"/>
    <property type="match status" value="1"/>
</dbReference>
<evidence type="ECO:0000256" key="1">
    <source>
        <dbReference type="ARBA" id="ARBA00001947"/>
    </source>
</evidence>
<evidence type="ECO:0000313" key="5">
    <source>
        <dbReference type="EMBL" id="GFQ04269.1"/>
    </source>
</evidence>
<evidence type="ECO:0000259" key="4">
    <source>
        <dbReference type="Pfam" id="PF00850"/>
    </source>
</evidence>
<dbReference type="Pfam" id="PF00850">
    <property type="entry name" value="Hist_deacetyl"/>
    <property type="match status" value="1"/>
</dbReference>
<reference evidence="5" key="1">
    <citation type="submission" date="2020-07" db="EMBL/GenBank/DDBJ databases">
        <title>Ethylene signaling mediates host invasion by parasitic plants.</title>
        <authorList>
            <person name="Yoshida S."/>
        </authorList>
    </citation>
    <scope>NUCLEOTIDE SEQUENCE</scope>
    <source>
        <strain evidence="5">Okayama</strain>
    </source>
</reference>
<comment type="cofactor">
    <cofactor evidence="1">
        <name>Zn(2+)</name>
        <dbReference type="ChEBI" id="CHEBI:29105"/>
    </cofactor>
</comment>
<dbReference type="InterPro" id="IPR037138">
    <property type="entry name" value="His_deacetylse_dom_sf"/>
</dbReference>
<dbReference type="Proteomes" id="UP000653305">
    <property type="component" value="Unassembled WGS sequence"/>
</dbReference>
<dbReference type="InterPro" id="IPR000286">
    <property type="entry name" value="HDACs"/>
</dbReference>
<keyword evidence="2" id="KW-0678">Repressor</keyword>
<dbReference type="Gene3D" id="3.40.800.20">
    <property type="entry name" value="Histone deacetylase domain"/>
    <property type="match status" value="1"/>
</dbReference>